<keyword evidence="2" id="KW-1185">Reference proteome</keyword>
<organism evidence="1 2">
    <name type="scientific">Eucalyptus globulus</name>
    <name type="common">Tasmanian blue gum</name>
    <dbReference type="NCBI Taxonomy" id="34317"/>
    <lineage>
        <taxon>Eukaryota</taxon>
        <taxon>Viridiplantae</taxon>
        <taxon>Streptophyta</taxon>
        <taxon>Embryophyta</taxon>
        <taxon>Tracheophyta</taxon>
        <taxon>Spermatophyta</taxon>
        <taxon>Magnoliopsida</taxon>
        <taxon>eudicotyledons</taxon>
        <taxon>Gunneridae</taxon>
        <taxon>Pentapetalae</taxon>
        <taxon>rosids</taxon>
        <taxon>malvids</taxon>
        <taxon>Myrtales</taxon>
        <taxon>Myrtaceae</taxon>
        <taxon>Myrtoideae</taxon>
        <taxon>Eucalypteae</taxon>
        <taxon>Eucalyptus</taxon>
    </lineage>
</organism>
<dbReference type="PANTHER" id="PTHR31509">
    <property type="entry name" value="BPS1-LIKE PROTEIN"/>
    <property type="match status" value="1"/>
</dbReference>
<evidence type="ECO:0000313" key="1">
    <source>
        <dbReference type="EMBL" id="KAL3719764.1"/>
    </source>
</evidence>
<dbReference type="Proteomes" id="UP001634007">
    <property type="component" value="Unassembled WGS sequence"/>
</dbReference>
<protein>
    <submittedName>
        <fullName evidence="1">Uncharacterized protein</fullName>
    </submittedName>
</protein>
<name>A0ABD3J0R2_EUCGL</name>
<comment type="caution">
    <text evidence="1">The sequence shown here is derived from an EMBL/GenBank/DDBJ whole genome shotgun (WGS) entry which is preliminary data.</text>
</comment>
<sequence>MAAMLTAPELESISKSFHESLDSRLWGLGPASISLRWFSFAVKAIAFAHSAARSLIYQVGLDDGDSLSSWYSGDSLKVLDICSCISAEVERLCLCPPKLRNAIKLLLHLDGNPSEEEIHQARDLLASWAGEGGDGRATSAGDVEGLIRDLAASKGMSEPQGKISPAARVVGRAIHAVSFVTAFLAGVITSALRSSSREIVNMPVPEDFPWSDAVLAIQAAVAVDSDFSYGTGMLAQILKEIHDLEGRVRELYDVEVRVWSALKTIEDVAAFGGGGEIAGSLREAAIELDKATEAMSEWLYRLTEGVNELVLTVTGMRKEVMDEFTASAQKRPSTSA</sequence>
<accession>A0ABD3J0R2</accession>
<dbReference type="EMBL" id="JBJKBG010000010">
    <property type="protein sequence ID" value="KAL3719764.1"/>
    <property type="molecule type" value="Genomic_DNA"/>
</dbReference>
<proteinExistence type="predicted"/>
<reference evidence="1 2" key="1">
    <citation type="submission" date="2024-11" db="EMBL/GenBank/DDBJ databases">
        <title>Chromosome-level genome assembly of Eucalyptus globulus Labill. provides insights into its genome evolution.</title>
        <authorList>
            <person name="Li X."/>
        </authorList>
    </citation>
    <scope>NUCLEOTIDE SEQUENCE [LARGE SCALE GENOMIC DNA]</scope>
    <source>
        <strain evidence="1">CL2024</strain>
        <tissue evidence="1">Fresh tender leaves</tissue>
    </source>
</reference>
<gene>
    <name evidence="1" type="ORF">ACJRO7_004700</name>
</gene>
<evidence type="ECO:0000313" key="2">
    <source>
        <dbReference type="Proteomes" id="UP001634007"/>
    </source>
</evidence>
<dbReference type="AlphaFoldDB" id="A0ABD3J0R2"/>